<evidence type="ECO:0000313" key="1">
    <source>
        <dbReference type="EMBL" id="QIQ08650.1"/>
    </source>
</evidence>
<organism evidence="1">
    <name type="scientific">Panulirus argus virus 1</name>
    <dbReference type="NCBI Taxonomy" id="380624"/>
    <lineage>
        <taxon>Viruses</taxon>
    </lineage>
</organism>
<gene>
    <name evidence="1" type="primary">ORF34</name>
</gene>
<accession>A0A6G9HDR7</accession>
<proteinExistence type="predicted"/>
<protein>
    <submittedName>
        <fullName evidence="1">Uncharacterized protein</fullName>
    </submittedName>
</protein>
<name>A0A6G9HDR7_9VIRU</name>
<sequence length="248" mass="28262">MQVATNDVVKCKLILENLGVELSKLVLSKRDALDSPIDIPTSMELELELKRLFCRFVSDIYQCLELDNKDLVKLLIDNINGEHPRMVAPQQASRRFNFFDGFEDGYEGGGGSGGGGGDAEDDRYWIEYLDKDRVVGFYRDTLQQVFSPDNVIWKLRFKDFNKTKFITTRGMSLIVPKLTIVLLIIAQNTMLILKEISSVDSTYRARDNKTMDDIAVGLYAIFNSFEYGRKNKKLFSDSVRPDLLSAFL</sequence>
<reference evidence="1" key="1">
    <citation type="journal article" date="2020" name="MBio">
        <title>A New Family of DNA Viruses Causing Disease in Crustaceans from Diverse Aquatic Biomes.</title>
        <authorList>
            <person name="Subramaniam K."/>
            <person name="Behringer D.C."/>
            <person name="Bojko J."/>
            <person name="Yutin N."/>
            <person name="Clark A.S."/>
            <person name="Bateman K.S."/>
            <person name="van Aerle R."/>
            <person name="Bass D."/>
            <person name="Kerr R.C."/>
            <person name="Koonin E.V."/>
            <person name="Stentiford G.D."/>
            <person name="Waltzek T.B."/>
        </authorList>
    </citation>
    <scope>NUCLEOTIDE SEQUENCE</scope>
</reference>
<dbReference type="EMBL" id="MN604017">
    <property type="protein sequence ID" value="QIQ08650.1"/>
    <property type="molecule type" value="Genomic_DNA"/>
</dbReference>